<feature type="transmembrane region" description="Helical" evidence="14">
    <location>
        <begin position="476"/>
        <end position="500"/>
    </location>
</feature>
<dbReference type="InterPro" id="IPR007081">
    <property type="entry name" value="RNA_pol_Rpb1_5"/>
</dbReference>
<feature type="transmembrane region" description="Helical" evidence="14">
    <location>
        <begin position="520"/>
        <end position="541"/>
    </location>
</feature>
<dbReference type="SUPFAM" id="SSF64484">
    <property type="entry name" value="beta and beta-prime subunits of DNA dependent RNA-polymerase"/>
    <property type="match status" value="1"/>
</dbReference>
<feature type="transmembrane region" description="Helical" evidence="14">
    <location>
        <begin position="61"/>
        <end position="83"/>
    </location>
</feature>
<evidence type="ECO:0000313" key="17">
    <source>
        <dbReference type="Proteomes" id="UP000290289"/>
    </source>
</evidence>
<keyword evidence="2 12" id="KW-0240">DNA-directed RNA polymerase</keyword>
<dbReference type="GO" id="GO:0006351">
    <property type="term" value="P:DNA-templated transcription"/>
    <property type="evidence" value="ECO:0007669"/>
    <property type="project" value="InterPro"/>
</dbReference>
<feature type="transmembrane region" description="Helical" evidence="14">
    <location>
        <begin position="187"/>
        <end position="209"/>
    </location>
</feature>
<evidence type="ECO:0000256" key="8">
    <source>
        <dbReference type="ARBA" id="ARBA00022989"/>
    </source>
</evidence>
<feature type="transmembrane region" description="Helical" evidence="14">
    <location>
        <begin position="444"/>
        <end position="464"/>
    </location>
</feature>
<dbReference type="Pfam" id="PF00854">
    <property type="entry name" value="PTR2"/>
    <property type="match status" value="1"/>
</dbReference>
<evidence type="ECO:0000256" key="11">
    <source>
        <dbReference type="ARBA" id="ARBA00048552"/>
    </source>
</evidence>
<dbReference type="GO" id="GO:0016020">
    <property type="term" value="C:membrane"/>
    <property type="evidence" value="ECO:0007669"/>
    <property type="project" value="UniProtKB-SubCell"/>
</dbReference>
<protein>
    <recommendedName>
        <fullName evidence="12">DNA-directed RNA polymerase subunit</fullName>
        <ecNumber evidence="12">2.7.7.6</ecNumber>
    </recommendedName>
</protein>
<feature type="transmembrane region" description="Helical" evidence="14">
    <location>
        <begin position="89"/>
        <end position="110"/>
    </location>
</feature>
<dbReference type="GO" id="GO:0042937">
    <property type="term" value="F:tripeptide transmembrane transporter activity"/>
    <property type="evidence" value="ECO:0007669"/>
    <property type="project" value="InterPro"/>
</dbReference>
<feature type="compositionally biased region" description="Polar residues" evidence="13">
    <location>
        <begin position="1903"/>
        <end position="1923"/>
    </location>
</feature>
<dbReference type="InterPro" id="IPR044739">
    <property type="entry name" value="NRT1/PTR"/>
</dbReference>
<dbReference type="CDD" id="cd02737">
    <property type="entry name" value="RNAP_IV_NRPD1_C"/>
    <property type="match status" value="1"/>
</dbReference>
<dbReference type="Gene3D" id="1.10.274.100">
    <property type="entry name" value="RNA polymerase Rpb1, domain 3"/>
    <property type="match status" value="1"/>
</dbReference>
<dbReference type="GO" id="GO:0003899">
    <property type="term" value="F:DNA-directed RNA polymerase activity"/>
    <property type="evidence" value="ECO:0007669"/>
    <property type="project" value="UniProtKB-EC"/>
</dbReference>
<evidence type="ECO:0000259" key="15">
    <source>
        <dbReference type="SMART" id="SM00663"/>
    </source>
</evidence>
<evidence type="ECO:0000256" key="10">
    <source>
        <dbReference type="ARBA" id="ARBA00023163"/>
    </source>
</evidence>
<dbReference type="Proteomes" id="UP000290289">
    <property type="component" value="Chromosome 7"/>
</dbReference>
<feature type="region of interest" description="Disordered" evidence="13">
    <location>
        <begin position="1"/>
        <end position="22"/>
    </location>
</feature>
<evidence type="ECO:0000256" key="4">
    <source>
        <dbReference type="ARBA" id="ARBA00022679"/>
    </source>
</evidence>
<evidence type="ECO:0000256" key="14">
    <source>
        <dbReference type="SAM" id="Phobius"/>
    </source>
</evidence>
<keyword evidence="4 12" id="KW-0808">Transferase</keyword>
<feature type="compositionally biased region" description="Polar residues" evidence="13">
    <location>
        <begin position="2263"/>
        <end position="2306"/>
    </location>
</feature>
<dbReference type="Gene3D" id="3.10.450.40">
    <property type="match status" value="1"/>
</dbReference>
<feature type="region of interest" description="Disordered" evidence="13">
    <location>
        <begin position="1889"/>
        <end position="2357"/>
    </location>
</feature>
<feature type="region of interest" description="Disordered" evidence="13">
    <location>
        <begin position="2492"/>
        <end position="2513"/>
    </location>
</feature>
<feature type="compositionally biased region" description="Basic and acidic residues" evidence="13">
    <location>
        <begin position="2202"/>
        <end position="2217"/>
    </location>
</feature>
<accession>A0A498JKK9</accession>
<feature type="transmembrane region" description="Helical" evidence="14">
    <location>
        <begin position="162"/>
        <end position="181"/>
    </location>
</feature>
<evidence type="ECO:0000256" key="2">
    <source>
        <dbReference type="ARBA" id="ARBA00022478"/>
    </source>
</evidence>
<evidence type="ECO:0000256" key="7">
    <source>
        <dbReference type="ARBA" id="ARBA00022833"/>
    </source>
</evidence>
<feature type="compositionally biased region" description="Polar residues" evidence="13">
    <location>
        <begin position="2157"/>
        <end position="2172"/>
    </location>
</feature>
<keyword evidence="5 14" id="KW-0812">Transmembrane</keyword>
<sequence length="2577" mass="285782">MTENGHQMQLSSNNPSASSRHKPSRVVEIAERFAFYGVSGNLIMYLTKDLHQATATAAKNVNMWIGVSSLFPLVGAVVADSYLGRFVTIIFSSSIYLMGMLLLCLSVSVIPRHYREAVFFVALYILAVGEGGHKPCVQTFAADQFDEDSEEEKKAKSSFFNWWYLAIVVAATVATLVVIYIQDNVSWVVGFGVLTVVVAAGLFLFLLGINRYRRQAPLGSPFTAVAQVFVAAARKWRVKETHDWDVYCGDDERSGGSNMEVRKLKHRTLARTKQFRFLDKAMIIDNLDASSNVRNPWRLCSLKQVEEVKLVLRLIPIWLSCLMFSAVQSQLHTYYTKQGSTMIRSIGPHFLLPPASLGSLVGVVILITVPMYDRIFVPMARKFTEHHSGITVLQRIGFGLFLSILNMVVSALVEAKRVSVAEQHGIIDNPKAVVPMRMWWLLPQYFICGLSDTFTIVGLQELFYDQMPEAMRSFGAAAYLSIIGVGSFISSAVISVVQAISSKAGEEWLGDNLNRSHLDYFYWVLAGLSALSLCAYVWFAMSFVYKIVQGKDSAGETEASTRLGFRACKVAVSFAKEMEEASTSNILDGEIVGIKFGLATHQEICTASISDCSISHASQLSNPFLGLPLEFGKCESCGTSEPGKCEGHFGYIELPVPIFHPNHVSELKRMLSLLCLKCLKMKKNKFPTKNSGLAERMLASCCEDAAQVSIGETKPTDSSCSLQLKRPSKSRTPPGFWNFLERYGFRYGDDHIRTLLPCEVLEMLKRIPQDTRRKLAAKGYFPQDGYILRHIPVPPNCLSVPEISDGVSVMSADPSISMLRKVLKQIEVIRSSRSGIPNFESQIVEANELQAIVDQYLQVRGTGKASRDIDARLGVNRELNASSTKAWLEKMRTLFIRKGSGFSSRSVITGDAYKRVNEVGIPYEIAQRITFEEKVNDHNIRYLQELVDKKLCLTYRDGSSTYSLREGSKGHTFLRPGQVVHRRILDGDLVFVNRPPTTHKHSLQALQVYVHDDHVVKINPLICGPLSADFDGDCIHLFYPQSLAAKAEVLELFSVEKQLLSSHSGKPNLQMATDSLLSLKMMFKNYFLDKSAAQQLAMFASSSLPRPALLKANAARSYWTALQILQTALPAHFDYCGEKYLVSKSEILKIDFNTSEVSAVMNDVATSVFFVKGGEDVLKFFDSLQPLLMENIFSEGFSVGLEDFYMSKTSIQDIQKNIQDTSDLLYHLRSTYNEFVEFQLESRIKNLKVPVSSFILESSAFGDLIDSKSDSAINKVVQQIGFLGLQLSDKGRFYSKTLVEDVASLYHNKYSFNMEYPSAEYGLVQSCFFHGLDPYEEIVHSIATREVIVRSSRGLTEPGTLFKNLMAILRDVVICYDGTVRNVCSNSVIQFEYGVNVGSRPPNLFPAGEPVGVLAATAMSNPAYKAVLDSTPSSNSSWELMKEILLCKVNFKNELIDRRVILYLSNCGCGRTFCRERAACLVKNQLKKVSLKDTAVEFMIEYSNQLSSLGSMVNDAGLVGHIHLKEELLRELNVGVDEIRQKCQETVNSFRRKRVGKKKFNIGYLFKNTVLFASEHCSFHHSCADKRSDSPCLMFFLQATEELETTSQYYADLICPVLLETIIKGDPRISSANIIWIDPDTTTWIRSPNKSQKGEWALDVVLEKSVVKQSGDAWRIVLDSCLPVLHLIDTRRSIPYAIKQIQELLGVSCAFDQAVQRLATAVTMVAKGVLKEHLILLANSMTCAGNFVGFNSSGYKALSRALNIQVPFTEATLFTPRKCFERAAEKCHMDSLSSIVASCSWGKHVAVGTGSRFDILWDTREGGLNQEGGLDVFNFLHMVSTANGEEATTGALGAEVDDLMVVDELADSCLSPELDSGLDRPVFEDIIEFEDKSETPPRKSSWENDSSVWGTNTTREDATSSWGKTPAREATTSTWGIDKAAEDTTPAWGTNTAREGATSAWGKTREHTTSAGGADKESESDTSSWGKTLPKEPPASTWGIAKAAEDTTPAWGTNTAREDATSAWGKTGEPTTSAWGASEKDTPSWGKTPAKETLTSTWGIDKAAEDTAPAWGTSTAREDATPAWGKSREKTTSAWGTDKESDNDTSSWGKNPARKPTTSTWGIDKVAEDTTPAWGTSTATEDATPAWGKSREKTASAWGTNKESENDTSSWGKTPARKPTNSTWGTEKAAEDTTPTSGTNTAREDATSTWGKTREHTTSTWGTDKASENVWSGRGAEKVAPIDLPPTTKDVDEKDNGWGAVSSGETETGNENAWVQNKSSEISTGSWGQKNPPETETQPASLSGWDSPSGDGNTGERHHQWGQNKKSRFEGSKSWVSSPGEWKNKNRPAKPPGMMNDNSSVVGLYTATRQRLDMFPSEEQDVLSNIEPVMRSIRRIMHQSGYNDGDPLSADDQSFIIDNVLNYHPDKAVKMGSGIGHLTVDRHGSFQDSRCFFVVTTDGHKEDFSYRKCLENYIKEKYADVAETFIGKYFTRRGGNRERNPTPSQYPIPQQTPIQTPIAEETGKMWHGCDADLYCRTSLMNCAMVWYVSMVLHIANRSLKYWYERNKVNFLVSDSAV</sequence>
<dbReference type="FunFam" id="3.30.1490.180:FF:000004">
    <property type="entry name" value="DNA-directed RNA polymerase subunit"/>
    <property type="match status" value="1"/>
</dbReference>
<dbReference type="PANTHER" id="PTHR19376">
    <property type="entry name" value="DNA-DIRECTED RNA POLYMERASE"/>
    <property type="match status" value="1"/>
</dbReference>
<dbReference type="InterPro" id="IPR036259">
    <property type="entry name" value="MFS_trans_sf"/>
</dbReference>
<dbReference type="InterPro" id="IPR042102">
    <property type="entry name" value="RNA_pol_Rpb1_3_sf"/>
</dbReference>
<dbReference type="Pfam" id="PF00623">
    <property type="entry name" value="RNA_pol_Rpb1_2"/>
    <property type="match status" value="1"/>
</dbReference>
<dbReference type="GO" id="GO:0071916">
    <property type="term" value="F:dipeptide transmembrane transporter activity"/>
    <property type="evidence" value="ECO:0007669"/>
    <property type="project" value="InterPro"/>
</dbReference>
<dbReference type="Gene3D" id="3.30.1490.180">
    <property type="entry name" value="RNA polymerase ii"/>
    <property type="match status" value="1"/>
</dbReference>
<name>A0A498JKK9_MALDO</name>
<evidence type="ECO:0000256" key="6">
    <source>
        <dbReference type="ARBA" id="ARBA00022695"/>
    </source>
</evidence>
<dbReference type="InterPro" id="IPR007080">
    <property type="entry name" value="RNA_pol_Rpb1_1"/>
</dbReference>
<keyword evidence="17" id="KW-1185">Reference proteome</keyword>
<dbReference type="InterPro" id="IPR044893">
    <property type="entry name" value="RNA_pol_Rpb1_clamp_domain"/>
</dbReference>
<dbReference type="Pfam" id="PF04998">
    <property type="entry name" value="RNA_pol_Rpb1_5"/>
    <property type="match status" value="1"/>
</dbReference>
<dbReference type="InterPro" id="IPR006592">
    <property type="entry name" value="RNA_pol_N"/>
</dbReference>
<dbReference type="SMART" id="SM00663">
    <property type="entry name" value="RPOLA_N"/>
    <property type="match status" value="1"/>
</dbReference>
<dbReference type="FunFam" id="4.10.860.120:FF:000008">
    <property type="entry name" value="DNA-directed RNA polymerase subunit"/>
    <property type="match status" value="1"/>
</dbReference>
<comment type="catalytic activity">
    <reaction evidence="11 12">
        <text>RNA(n) + a ribonucleoside 5'-triphosphate = RNA(n+1) + diphosphate</text>
        <dbReference type="Rhea" id="RHEA:21248"/>
        <dbReference type="Rhea" id="RHEA-COMP:14527"/>
        <dbReference type="Rhea" id="RHEA-COMP:17342"/>
        <dbReference type="ChEBI" id="CHEBI:33019"/>
        <dbReference type="ChEBI" id="CHEBI:61557"/>
        <dbReference type="ChEBI" id="CHEBI:140395"/>
        <dbReference type="EC" id="2.7.7.6"/>
    </reaction>
</comment>
<dbReference type="GO" id="GO:0000428">
    <property type="term" value="C:DNA-directed RNA polymerase complex"/>
    <property type="evidence" value="ECO:0007669"/>
    <property type="project" value="UniProtKB-KW"/>
</dbReference>
<dbReference type="Gene3D" id="1.20.1250.20">
    <property type="entry name" value="MFS general substrate transporter like domains"/>
    <property type="match status" value="1"/>
</dbReference>
<dbReference type="InterPro" id="IPR040402">
    <property type="entry name" value="NRPD1_C"/>
</dbReference>
<comment type="function">
    <text evidence="12">DNA-dependent RNA polymerase catalyzes the transcription of DNA into RNA using the four ribonucleoside triphosphates as substrates.</text>
</comment>
<dbReference type="InterPro" id="IPR018456">
    <property type="entry name" value="PTR2_symporter_CS"/>
</dbReference>
<dbReference type="Pfam" id="PF04983">
    <property type="entry name" value="RNA_pol_Rpb1_3"/>
    <property type="match status" value="1"/>
</dbReference>
<comment type="caution">
    <text evidence="16">The sequence shown here is derived from an EMBL/GenBank/DDBJ whole genome shotgun (WGS) entry which is preliminary data.</text>
</comment>
<dbReference type="SUPFAM" id="SSF103473">
    <property type="entry name" value="MFS general substrate transporter"/>
    <property type="match status" value="1"/>
</dbReference>
<dbReference type="Pfam" id="PF11523">
    <property type="entry name" value="DUF3223"/>
    <property type="match status" value="1"/>
</dbReference>
<feature type="compositionally biased region" description="Basic and acidic residues" evidence="13">
    <location>
        <begin position="1889"/>
        <end position="1902"/>
    </location>
</feature>
<organism evidence="16 17">
    <name type="scientific">Malus domestica</name>
    <name type="common">Apple</name>
    <name type="synonym">Pyrus malus</name>
    <dbReference type="NCBI Taxonomy" id="3750"/>
    <lineage>
        <taxon>Eukaryota</taxon>
        <taxon>Viridiplantae</taxon>
        <taxon>Streptophyta</taxon>
        <taxon>Embryophyta</taxon>
        <taxon>Tracheophyta</taxon>
        <taxon>Spermatophyta</taxon>
        <taxon>Magnoliopsida</taxon>
        <taxon>eudicotyledons</taxon>
        <taxon>Gunneridae</taxon>
        <taxon>Pentapetalae</taxon>
        <taxon>rosids</taxon>
        <taxon>fabids</taxon>
        <taxon>Rosales</taxon>
        <taxon>Rosaceae</taxon>
        <taxon>Amygdaloideae</taxon>
        <taxon>Maleae</taxon>
        <taxon>Malus</taxon>
    </lineage>
</organism>
<comment type="subcellular location">
    <subcellularLocation>
        <location evidence="1">Membrane</location>
        <topology evidence="1">Multi-pass membrane protein</topology>
    </subcellularLocation>
</comment>
<keyword evidence="9 14" id="KW-0472">Membrane</keyword>
<dbReference type="InterPro" id="IPR007066">
    <property type="entry name" value="RNA_pol_Rpb1_3"/>
</dbReference>
<dbReference type="CDD" id="cd17417">
    <property type="entry name" value="MFS_NPF5"/>
    <property type="match status" value="1"/>
</dbReference>
<evidence type="ECO:0000256" key="3">
    <source>
        <dbReference type="ARBA" id="ARBA00022553"/>
    </source>
</evidence>
<dbReference type="InterPro" id="IPR000722">
    <property type="entry name" value="RNA_pol_asu"/>
</dbReference>
<dbReference type="Pfam" id="PF04997">
    <property type="entry name" value="RNA_pol_Rpb1_1"/>
    <property type="match status" value="1"/>
</dbReference>
<dbReference type="Gene3D" id="2.40.40.20">
    <property type="match status" value="1"/>
</dbReference>
<evidence type="ECO:0000256" key="9">
    <source>
        <dbReference type="ARBA" id="ARBA00023136"/>
    </source>
</evidence>
<feature type="transmembrane region" description="Helical" evidence="14">
    <location>
        <begin position="351"/>
        <end position="372"/>
    </location>
</feature>
<keyword evidence="10 12" id="KW-0804">Transcription</keyword>
<feature type="compositionally biased region" description="Polar residues" evidence="13">
    <location>
        <begin position="1"/>
        <end position="18"/>
    </location>
</feature>
<evidence type="ECO:0000256" key="12">
    <source>
        <dbReference type="RuleBase" id="RU004279"/>
    </source>
</evidence>
<proteinExistence type="inferred from homology"/>
<dbReference type="InterPro" id="IPR000109">
    <property type="entry name" value="POT_fam"/>
</dbReference>
<keyword evidence="8 14" id="KW-1133">Transmembrane helix</keyword>
<reference evidence="16 17" key="1">
    <citation type="submission" date="2018-10" db="EMBL/GenBank/DDBJ databases">
        <title>A high-quality apple genome assembly.</title>
        <authorList>
            <person name="Hu J."/>
        </authorList>
    </citation>
    <scope>NUCLEOTIDE SEQUENCE [LARGE SCALE GENOMIC DNA]</scope>
    <source>
        <strain evidence="17">cv. HFTH1</strain>
        <tissue evidence="16">Young leaf</tissue>
    </source>
</reference>
<feature type="compositionally biased region" description="Basic and acidic residues" evidence="13">
    <location>
        <begin position="2076"/>
        <end position="2102"/>
    </location>
</feature>
<evidence type="ECO:0000256" key="1">
    <source>
        <dbReference type="ARBA" id="ARBA00004141"/>
    </source>
</evidence>
<dbReference type="EC" id="2.7.7.6" evidence="12"/>
<dbReference type="Gene3D" id="4.10.860.120">
    <property type="entry name" value="RNA polymerase II, clamp domain"/>
    <property type="match status" value="1"/>
</dbReference>
<dbReference type="InterPro" id="IPR045867">
    <property type="entry name" value="DNA-dir_RpoC_beta_prime"/>
</dbReference>
<dbReference type="GO" id="GO:0003677">
    <property type="term" value="F:DNA binding"/>
    <property type="evidence" value="ECO:0007669"/>
    <property type="project" value="InterPro"/>
</dbReference>
<evidence type="ECO:0000313" key="16">
    <source>
        <dbReference type="EMBL" id="RXH93871.1"/>
    </source>
</evidence>
<dbReference type="SMR" id="A0A498JKK9"/>
<dbReference type="STRING" id="3750.A0A498JKK9"/>
<feature type="compositionally biased region" description="Basic and acidic residues" evidence="13">
    <location>
        <begin position="1963"/>
        <end position="1979"/>
    </location>
</feature>
<feature type="domain" description="RNA polymerase N-terminal" evidence="15">
    <location>
        <begin position="784"/>
        <end position="1083"/>
    </location>
</feature>
<feature type="transmembrane region" description="Helical" evidence="14">
    <location>
        <begin position="392"/>
        <end position="413"/>
    </location>
</feature>
<evidence type="ECO:0000256" key="5">
    <source>
        <dbReference type="ARBA" id="ARBA00022692"/>
    </source>
</evidence>
<dbReference type="PANTHER" id="PTHR19376:SF51">
    <property type="entry name" value="DNA-DIRECTED RNA POLYMERASE V SUBUNIT 1"/>
    <property type="match status" value="1"/>
</dbReference>
<dbReference type="PROSITE" id="PS01022">
    <property type="entry name" value="PTR2_1"/>
    <property type="match status" value="1"/>
</dbReference>
<keyword evidence="6 12" id="KW-0548">Nucleotidyltransferase</keyword>
<dbReference type="EMBL" id="RDQH01000333">
    <property type="protein sequence ID" value="RXH93871.1"/>
    <property type="molecule type" value="Genomic_DNA"/>
</dbReference>
<comment type="similarity">
    <text evidence="12">Belongs to the RNA polymerase beta' chain family.</text>
</comment>
<keyword evidence="3" id="KW-0597">Phosphoprotein</keyword>
<keyword evidence="7" id="KW-0862">Zinc</keyword>
<evidence type="ECO:0000256" key="13">
    <source>
        <dbReference type="SAM" id="MobiDB-lite"/>
    </source>
</evidence>
<gene>
    <name evidence="16" type="ORF">DVH24_015938</name>
</gene>
<feature type="compositionally biased region" description="Low complexity" evidence="13">
    <location>
        <begin position="2501"/>
        <end position="2513"/>
    </location>
</feature>